<name>A0AAN8BXU3_CHAGU</name>
<sequence length="69" mass="7693">MKSPHTGTIHTNCLMMCRLPALRDMMCVDSSSHSPSHSDLHSSDLEPKTTGQWSVSRKLMEAYSLTAEE</sequence>
<evidence type="ECO:0000313" key="3">
    <source>
        <dbReference type="Proteomes" id="UP001331515"/>
    </source>
</evidence>
<feature type="compositionally biased region" description="Basic and acidic residues" evidence="1">
    <location>
        <begin position="36"/>
        <end position="47"/>
    </location>
</feature>
<dbReference type="Proteomes" id="UP001331515">
    <property type="component" value="Unassembled WGS sequence"/>
</dbReference>
<organism evidence="2 3">
    <name type="scientific">Champsocephalus gunnari</name>
    <name type="common">Mackerel icefish</name>
    <dbReference type="NCBI Taxonomy" id="52237"/>
    <lineage>
        <taxon>Eukaryota</taxon>
        <taxon>Metazoa</taxon>
        <taxon>Chordata</taxon>
        <taxon>Craniata</taxon>
        <taxon>Vertebrata</taxon>
        <taxon>Euteleostomi</taxon>
        <taxon>Actinopterygii</taxon>
        <taxon>Neopterygii</taxon>
        <taxon>Teleostei</taxon>
        <taxon>Neoteleostei</taxon>
        <taxon>Acanthomorphata</taxon>
        <taxon>Eupercaria</taxon>
        <taxon>Perciformes</taxon>
        <taxon>Notothenioidei</taxon>
        <taxon>Channichthyidae</taxon>
        <taxon>Champsocephalus</taxon>
    </lineage>
</organism>
<accession>A0AAN8BXU3</accession>
<feature type="region of interest" description="Disordered" evidence="1">
    <location>
        <begin position="29"/>
        <end position="52"/>
    </location>
</feature>
<reference evidence="2 3" key="1">
    <citation type="journal article" date="2023" name="Mol. Biol. Evol.">
        <title>Genomics of Secondarily Temperate Adaptation in the Only Non-Antarctic Icefish.</title>
        <authorList>
            <person name="Rivera-Colon A.G."/>
            <person name="Rayamajhi N."/>
            <person name="Minhas B.F."/>
            <person name="Madrigal G."/>
            <person name="Bilyk K.T."/>
            <person name="Yoon V."/>
            <person name="Hune M."/>
            <person name="Gregory S."/>
            <person name="Cheng C.H.C."/>
            <person name="Catchen J.M."/>
        </authorList>
    </citation>
    <scope>NUCLEOTIDE SEQUENCE [LARGE SCALE GENOMIC DNA]</scope>
    <source>
        <tissue evidence="2">White muscle</tissue>
    </source>
</reference>
<dbReference type="AlphaFoldDB" id="A0AAN8BXU3"/>
<keyword evidence="3" id="KW-1185">Reference proteome</keyword>
<comment type="caution">
    <text evidence="2">The sequence shown here is derived from an EMBL/GenBank/DDBJ whole genome shotgun (WGS) entry which is preliminary data.</text>
</comment>
<evidence type="ECO:0000256" key="1">
    <source>
        <dbReference type="SAM" id="MobiDB-lite"/>
    </source>
</evidence>
<evidence type="ECO:0000313" key="2">
    <source>
        <dbReference type="EMBL" id="KAK5893561.1"/>
    </source>
</evidence>
<protein>
    <submittedName>
        <fullName evidence="2">Uncharacterized protein</fullName>
    </submittedName>
</protein>
<proteinExistence type="predicted"/>
<gene>
    <name evidence="2" type="ORF">CgunFtcFv8_006423</name>
</gene>
<dbReference type="EMBL" id="JAURVH010001535">
    <property type="protein sequence ID" value="KAK5893561.1"/>
    <property type="molecule type" value="Genomic_DNA"/>
</dbReference>